<evidence type="ECO:0000259" key="4">
    <source>
        <dbReference type="PROSITE" id="PS51371"/>
    </source>
</evidence>
<dbReference type="SUPFAM" id="SSF54631">
    <property type="entry name" value="CBS-domain pair"/>
    <property type="match status" value="2"/>
</dbReference>
<accession>A0A8K0DS78</accession>
<reference evidence="5" key="1">
    <citation type="submission" date="2020-03" db="EMBL/GenBank/DDBJ databases">
        <title>A high-quality chromosome-level genome assembly of a woody plant with both climbing and erect habits, Rhamnella rubrinervis.</title>
        <authorList>
            <person name="Lu Z."/>
            <person name="Yang Y."/>
            <person name="Zhu X."/>
            <person name="Sun Y."/>
        </authorList>
    </citation>
    <scope>NUCLEOTIDE SEQUENCE</scope>
    <source>
        <strain evidence="5">BYM</strain>
        <tissue evidence="5">Leaf</tissue>
    </source>
</reference>
<name>A0A8K0DS78_9ROSA</name>
<evidence type="ECO:0000256" key="3">
    <source>
        <dbReference type="PROSITE-ProRule" id="PRU00703"/>
    </source>
</evidence>
<dbReference type="EMBL" id="VOIH02000010">
    <property type="protein sequence ID" value="KAF3435726.1"/>
    <property type="molecule type" value="Genomic_DNA"/>
</dbReference>
<dbReference type="PANTHER" id="PTHR13780:SF124">
    <property type="entry name" value="OS01G0633400 PROTEIN"/>
    <property type="match status" value="1"/>
</dbReference>
<dbReference type="OrthoDB" id="449052at2759"/>
<comment type="caution">
    <text evidence="5">The sequence shown here is derived from an EMBL/GenBank/DDBJ whole genome shotgun (WGS) entry which is preliminary data.</text>
</comment>
<feature type="domain" description="CBS" evidence="4">
    <location>
        <begin position="118"/>
        <end position="180"/>
    </location>
</feature>
<feature type="domain" description="CBS" evidence="4">
    <location>
        <begin position="197"/>
        <end position="255"/>
    </location>
</feature>
<dbReference type="Gene3D" id="3.10.580.10">
    <property type="entry name" value="CBS-domain"/>
    <property type="match status" value="2"/>
</dbReference>
<evidence type="ECO:0000313" key="5">
    <source>
        <dbReference type="EMBL" id="KAF3435726.1"/>
    </source>
</evidence>
<dbReference type="InterPro" id="IPR050511">
    <property type="entry name" value="AMPK_gamma/SDS23_families"/>
</dbReference>
<sequence>MAYEATPYLIDWHVELLHIDTVPMHEASGVFSGREMQIGSEQKQRQESFMKKMDLRKIEDVANDPKNVFGALVADDAATERYSDRYIGFIDFATMVLWCLEECEKMRNENSDNGNEGMDCNAPFFSILEQYPNDTLFHVLLLLSKHRLQVIPVIEQSNSQVMGFITENAVMQLLLQSSGLDWFDGISNKALTEFRFENKEHIVHVYGDQNIAEALHILWKSRIGVIAVRDRENDKLIGSVRSSDVFLLLESENLLHNRKTRVEEFIHMEVNKGASDPLIKQDLGILLRHCFLPRMDSPVTNKKTDTLKQVMENMADTKSSFSFLVDGSWQAIGVITLRDMIIQFAPPCIDSSIQGVAFFESALEQTGCHVKNGTVVCNR</sequence>
<dbReference type="Proteomes" id="UP000796880">
    <property type="component" value="Unassembled WGS sequence"/>
</dbReference>
<gene>
    <name evidence="5" type="ORF">FNV43_RR22818</name>
</gene>
<keyword evidence="1" id="KW-0677">Repeat</keyword>
<proteinExistence type="predicted"/>
<dbReference type="AlphaFoldDB" id="A0A8K0DS78"/>
<organism evidence="5 6">
    <name type="scientific">Rhamnella rubrinervis</name>
    <dbReference type="NCBI Taxonomy" id="2594499"/>
    <lineage>
        <taxon>Eukaryota</taxon>
        <taxon>Viridiplantae</taxon>
        <taxon>Streptophyta</taxon>
        <taxon>Embryophyta</taxon>
        <taxon>Tracheophyta</taxon>
        <taxon>Spermatophyta</taxon>
        <taxon>Magnoliopsida</taxon>
        <taxon>eudicotyledons</taxon>
        <taxon>Gunneridae</taxon>
        <taxon>Pentapetalae</taxon>
        <taxon>rosids</taxon>
        <taxon>fabids</taxon>
        <taxon>Rosales</taxon>
        <taxon>Rhamnaceae</taxon>
        <taxon>rhamnoid group</taxon>
        <taxon>Rhamneae</taxon>
        <taxon>Rhamnella</taxon>
    </lineage>
</organism>
<dbReference type="SMART" id="SM00116">
    <property type="entry name" value="CBS"/>
    <property type="match status" value="3"/>
</dbReference>
<protein>
    <recommendedName>
        <fullName evidence="4">CBS domain-containing protein</fullName>
    </recommendedName>
</protein>
<dbReference type="PROSITE" id="PS51371">
    <property type="entry name" value="CBS"/>
    <property type="match status" value="2"/>
</dbReference>
<dbReference type="InterPro" id="IPR000644">
    <property type="entry name" value="CBS_dom"/>
</dbReference>
<dbReference type="Pfam" id="PF00571">
    <property type="entry name" value="CBS"/>
    <property type="match status" value="2"/>
</dbReference>
<evidence type="ECO:0000256" key="2">
    <source>
        <dbReference type="ARBA" id="ARBA00023122"/>
    </source>
</evidence>
<evidence type="ECO:0000313" key="6">
    <source>
        <dbReference type="Proteomes" id="UP000796880"/>
    </source>
</evidence>
<dbReference type="InterPro" id="IPR046342">
    <property type="entry name" value="CBS_dom_sf"/>
</dbReference>
<dbReference type="PANTHER" id="PTHR13780">
    <property type="entry name" value="AMP-ACTIVATED PROTEIN KINASE, GAMMA REGULATORY SUBUNIT"/>
    <property type="match status" value="1"/>
</dbReference>
<evidence type="ECO:0000256" key="1">
    <source>
        <dbReference type="ARBA" id="ARBA00022737"/>
    </source>
</evidence>
<keyword evidence="2 3" id="KW-0129">CBS domain</keyword>
<dbReference type="CDD" id="cd02205">
    <property type="entry name" value="CBS_pair_SF"/>
    <property type="match status" value="1"/>
</dbReference>
<keyword evidence="6" id="KW-1185">Reference proteome</keyword>